<accession>A0A657LN89</accession>
<dbReference type="SUPFAM" id="SSF69000">
    <property type="entry name" value="FAD-dependent thiol oxidase"/>
    <property type="match status" value="1"/>
</dbReference>
<dbReference type="InterPro" id="IPR036774">
    <property type="entry name" value="ERV/ALR_sulphydryl_oxid_sf"/>
</dbReference>
<evidence type="ECO:0000313" key="8">
    <source>
        <dbReference type="EMBL" id="OJF92951.1"/>
    </source>
</evidence>
<evidence type="ECO:0000256" key="2">
    <source>
        <dbReference type="ARBA" id="ARBA00012512"/>
    </source>
</evidence>
<evidence type="ECO:0000256" key="3">
    <source>
        <dbReference type="ARBA" id="ARBA00022630"/>
    </source>
</evidence>
<proteinExistence type="predicted"/>
<evidence type="ECO:0000256" key="4">
    <source>
        <dbReference type="ARBA" id="ARBA00022827"/>
    </source>
</evidence>
<dbReference type="EMBL" id="LSRP01000109">
    <property type="protein sequence ID" value="OJF92951.1"/>
    <property type="molecule type" value="Genomic_DNA"/>
</dbReference>
<gene>
    <name evidence="8" type="ORF">AX760_21745</name>
</gene>
<dbReference type="EC" id="1.8.3.2" evidence="2"/>
<comment type="caution">
    <text evidence="8">The sequence shown here is derived from an EMBL/GenBank/DDBJ whole genome shotgun (WGS) entry which is preliminary data.</text>
</comment>
<evidence type="ECO:0000256" key="1">
    <source>
        <dbReference type="ARBA" id="ARBA00001974"/>
    </source>
</evidence>
<evidence type="ECO:0000256" key="6">
    <source>
        <dbReference type="ARBA" id="ARBA00023157"/>
    </source>
</evidence>
<keyword evidence="3" id="KW-0285">Flavoprotein</keyword>
<dbReference type="Proteomes" id="UP000182661">
    <property type="component" value="Unassembled WGS sequence"/>
</dbReference>
<dbReference type="InterPro" id="IPR017905">
    <property type="entry name" value="ERV/ALR_sulphydryl_oxidase"/>
</dbReference>
<sequence>METLDAIWSHYQALREVGPAADVTVSLALACQSAGVGLVPGEIDAMLRPYRLHYFQDKDQLTSFLALLAGDHALRIKAAHRVLKRDGGGKVTVRDFARLLALFGLAPAEAETIGVEISGDGAEDLSEQAFLSFLPEDFSAHPKAYHGGPAARGMNASGQPEAAEILATAAQPASMPETAATVFMADIGGTSPLQVQIGFFRLLQGAAYRCFRASYSANSETHLRAYDLPYTIFNFAVFANNAIDYYKALAIVEPDAQQPLEDLRASIDRSVADLRNRMETWDPQKASPAMLAAEARIDRELSDLDHHHQVVTSALELVLSATVLGHSIGTLTPEDLQTHELNRLRHIDDHRELSGYRYAEPEPETPSDVAFIDSWQRVIIDDTDTRYAGAIMPTRYWYEDFMPKLLRACSVRTAADLVELKTETEADLDAWYEGCRKTGEFLPYAIDVLEHFPACPFWVKQEVRQAWRLSRHYLNGVQKRREREEFGRESGYLSEYVTFIDLYLGRDDIAVSEMRISFPYFIGPATWRFLHTAAEIVAGLPDADQAVAVERFKAFFASLATVYPCPYCRFHLNRYVVRNRELQLYPIEYLLLGPQKHSTHIEVTVEQKLQTIGDAASLRMFLWKLHNTVSSSIARSETWYARDEQAHYTSRYWPSLDSELARANAVGSKVLQTDRIQRMYGVMKQAAHLAVVRDELQRALADVVPEKVEQIVDRAETVILLAETAIVASRFLHETYHFNPTGDLADPHFSAEEEALARSGYFVEN</sequence>
<feature type="domain" description="ERV/ALR sulfhydryl oxidase" evidence="7">
    <location>
        <begin position="512"/>
        <end position="652"/>
    </location>
</feature>
<dbReference type="PROSITE" id="PS51324">
    <property type="entry name" value="ERV_ALR"/>
    <property type="match status" value="1"/>
</dbReference>
<name>A0A657LN89_9HYPH</name>
<evidence type="ECO:0000259" key="7">
    <source>
        <dbReference type="PROSITE" id="PS51324"/>
    </source>
</evidence>
<reference evidence="8 9" key="1">
    <citation type="submission" date="2016-02" db="EMBL/GenBank/DDBJ databases">
        <title>Genome sequencing of a beta-galactosidase producing bacteria Rhizobium sp. 59.</title>
        <authorList>
            <person name="Wang D."/>
            <person name="Kot W."/>
            <person name="Qin Y."/>
            <person name="Hansen L."/>
            <person name="Naqvi K."/>
            <person name="Rensing C."/>
        </authorList>
    </citation>
    <scope>NUCLEOTIDE SEQUENCE [LARGE SCALE GENOMIC DNA]</scope>
    <source>
        <strain evidence="8 9">59</strain>
    </source>
</reference>
<dbReference type="GO" id="GO:0016972">
    <property type="term" value="F:thiol oxidase activity"/>
    <property type="evidence" value="ECO:0007669"/>
    <property type="project" value="UniProtKB-EC"/>
</dbReference>
<keyword evidence="6" id="KW-1015">Disulfide bond</keyword>
<dbReference type="Gene3D" id="1.20.120.310">
    <property type="entry name" value="ERV/ALR sulfhydryl oxidase domain"/>
    <property type="match status" value="1"/>
</dbReference>
<keyword evidence="9" id="KW-1185">Reference proteome</keyword>
<comment type="cofactor">
    <cofactor evidence="1">
        <name>FAD</name>
        <dbReference type="ChEBI" id="CHEBI:57692"/>
    </cofactor>
</comment>
<keyword evidence="5" id="KW-0560">Oxidoreductase</keyword>
<evidence type="ECO:0000313" key="9">
    <source>
        <dbReference type="Proteomes" id="UP000182661"/>
    </source>
</evidence>
<dbReference type="AlphaFoldDB" id="A0A657LN89"/>
<organism evidence="8 9">
    <name type="scientific">Pararhizobium antarcticum</name>
    <dbReference type="NCBI Taxonomy" id="1798805"/>
    <lineage>
        <taxon>Bacteria</taxon>
        <taxon>Pseudomonadati</taxon>
        <taxon>Pseudomonadota</taxon>
        <taxon>Alphaproteobacteria</taxon>
        <taxon>Hyphomicrobiales</taxon>
        <taxon>Rhizobiaceae</taxon>
        <taxon>Rhizobium/Agrobacterium group</taxon>
        <taxon>Pararhizobium</taxon>
    </lineage>
</organism>
<protein>
    <recommendedName>
        <fullName evidence="2">thiol oxidase</fullName>
        <ecNumber evidence="2">1.8.3.2</ecNumber>
    </recommendedName>
</protein>
<keyword evidence="4" id="KW-0274">FAD</keyword>
<evidence type="ECO:0000256" key="5">
    <source>
        <dbReference type="ARBA" id="ARBA00023002"/>
    </source>
</evidence>